<gene>
    <name evidence="3" type="ORF">FDA94_09360</name>
</gene>
<accession>A0A4U3MJP7</accession>
<proteinExistence type="predicted"/>
<dbReference type="Pfam" id="PF08309">
    <property type="entry name" value="LVIVD"/>
    <property type="match status" value="1"/>
</dbReference>
<dbReference type="AlphaFoldDB" id="A0A4U3MJP7"/>
<dbReference type="OrthoDB" id="4300819at2"/>
<keyword evidence="4" id="KW-1185">Reference proteome</keyword>
<feature type="chain" id="PRO_5020368058" description="LVIVD repeat-containing protein" evidence="2">
    <location>
        <begin position="19"/>
        <end position="581"/>
    </location>
</feature>
<evidence type="ECO:0000313" key="3">
    <source>
        <dbReference type="EMBL" id="TKK89645.1"/>
    </source>
</evidence>
<dbReference type="SUPFAM" id="SSF82171">
    <property type="entry name" value="DPP6 N-terminal domain-like"/>
    <property type="match status" value="1"/>
</dbReference>
<feature type="region of interest" description="Disordered" evidence="1">
    <location>
        <begin position="244"/>
        <end position="269"/>
    </location>
</feature>
<keyword evidence="2" id="KW-0732">Signal</keyword>
<feature type="compositionally biased region" description="Polar residues" evidence="1">
    <location>
        <begin position="251"/>
        <end position="269"/>
    </location>
</feature>
<feature type="signal peptide" evidence="2">
    <location>
        <begin position="1"/>
        <end position="18"/>
    </location>
</feature>
<evidence type="ECO:0000256" key="2">
    <source>
        <dbReference type="SAM" id="SignalP"/>
    </source>
</evidence>
<evidence type="ECO:0008006" key="5">
    <source>
        <dbReference type="Google" id="ProtNLM"/>
    </source>
</evidence>
<comment type="caution">
    <text evidence="3">The sequence shown here is derived from an EMBL/GenBank/DDBJ whole genome shotgun (WGS) entry which is preliminary data.</text>
</comment>
<dbReference type="Proteomes" id="UP000308705">
    <property type="component" value="Unassembled WGS sequence"/>
</dbReference>
<evidence type="ECO:0000313" key="4">
    <source>
        <dbReference type="Proteomes" id="UP000308705"/>
    </source>
</evidence>
<evidence type="ECO:0000256" key="1">
    <source>
        <dbReference type="SAM" id="MobiDB-lite"/>
    </source>
</evidence>
<dbReference type="InterPro" id="IPR013211">
    <property type="entry name" value="LVIVD"/>
</dbReference>
<sequence length="581" mass="61786">MAAAGALVAGFLPTAAQAADDPRVGLGAGWLDAQSAASGLELTKHNDKPAGFVNPDSPGSSSFANSDLAFSGNYAFAGNYNGFNIYDISTGADPVLKTSVVCPGGQGDLSVYGNLLFMSVEETRGRIDCGTQGAPGTVNPERFRGVRVFDISDINAPTQVAAVQTCRGSHTHTVVTSPKDKKNVYVYVQGTSSVRSGDELAGCANTAATDPNTSLWRIEVIKVPLKNPETAAVVAQPRLFANPETGAIDGLQNTPPTAQHPSGTNWSPRPVTNQCHDITAYPEIGLAAGACAGNGILIDIKDPENPKRLDAVADPNYAYWHSATFNNDGTKVVFTDEWGGGSGARCRDTDLPSWGANSIYNIVDGKLVFQSYYKLPAPQTTAENCVAHNGSLVPIPGRDIMVQAWYQGGISLWDFTDSANPKELGYFDRGPVNASALTLGGFWSAYWYNGQIYGSEIARGFDAFKLVPTPAVAKEEIDAAQTVKLNLFNAQGQPRLSWESSFELVRAYQVQAERAGLDKLQAKAVDALIDEAQRLKDRHKKLLASVALKTAAALLKKSDPAQARLQSALNDLSKTVLKGGK</sequence>
<reference evidence="3 4" key="1">
    <citation type="submission" date="2019-04" db="EMBL/GenBank/DDBJ databases">
        <title>Herbidospora sp. NEAU-GS14.nov., a novel actinomycete isolated from soil.</title>
        <authorList>
            <person name="Han L."/>
        </authorList>
    </citation>
    <scope>NUCLEOTIDE SEQUENCE [LARGE SCALE GENOMIC DNA]</scope>
    <source>
        <strain evidence="3 4">NEAU-GS14</strain>
    </source>
</reference>
<protein>
    <recommendedName>
        <fullName evidence="5">LVIVD repeat-containing protein</fullName>
    </recommendedName>
</protein>
<organism evidence="3 4">
    <name type="scientific">Herbidospora galbida</name>
    <dbReference type="NCBI Taxonomy" id="2575442"/>
    <lineage>
        <taxon>Bacteria</taxon>
        <taxon>Bacillati</taxon>
        <taxon>Actinomycetota</taxon>
        <taxon>Actinomycetes</taxon>
        <taxon>Streptosporangiales</taxon>
        <taxon>Streptosporangiaceae</taxon>
        <taxon>Herbidospora</taxon>
    </lineage>
</organism>
<dbReference type="EMBL" id="SZQA01000006">
    <property type="protein sequence ID" value="TKK89645.1"/>
    <property type="molecule type" value="Genomic_DNA"/>
</dbReference>
<name>A0A4U3MJP7_9ACTN</name>